<dbReference type="STRING" id="1921764.BSR28_08190"/>
<evidence type="ECO:0000313" key="2">
    <source>
        <dbReference type="Proteomes" id="UP000186785"/>
    </source>
</evidence>
<accession>A0A1Q5PKM6</accession>
<sequence length="179" mass="20144">MFSRVGSLRKGYSVAEVDAFLEEARAAYEGDSTEVDANTVLEKVFKEERGGYSRVEVDTTLDRLIAAFVKRDRADFVNRNGQQAWLDFVAERAATLYPRLLAEAGQRFPSPKRGYPGYRRSEVDEFMNVISAFFNDGSDLTANDVRTVVFRSARGSKAYDEAVVDAYLNRVLEVMLAVE</sequence>
<dbReference type="InterPro" id="IPR019932">
    <property type="entry name" value="CHP03543"/>
</dbReference>
<organism evidence="1 2">
    <name type="scientific">Boudabousia liubingyangii</name>
    <dbReference type="NCBI Taxonomy" id="1921764"/>
    <lineage>
        <taxon>Bacteria</taxon>
        <taxon>Bacillati</taxon>
        <taxon>Actinomycetota</taxon>
        <taxon>Actinomycetes</taxon>
        <taxon>Actinomycetales</taxon>
        <taxon>Actinomycetaceae</taxon>
        <taxon>Boudabousia</taxon>
    </lineage>
</organism>
<dbReference type="NCBIfam" id="TIGR03543">
    <property type="entry name" value="divI1A_rptt_fam"/>
    <property type="match status" value="1"/>
</dbReference>
<reference evidence="1 2" key="1">
    <citation type="submission" date="2016-11" db="EMBL/GenBank/DDBJ databases">
        <title>Actinomyces gypaetusis sp. nov. isolated from the vulture Gypaetus barbatus in Qinghai Tibet Plateau China.</title>
        <authorList>
            <person name="Meng X."/>
        </authorList>
    </citation>
    <scope>NUCLEOTIDE SEQUENCE [LARGE SCALE GENOMIC DNA]</scope>
    <source>
        <strain evidence="1 2">VUL4_2</strain>
    </source>
</reference>
<dbReference type="EMBL" id="MQSV01000004">
    <property type="protein sequence ID" value="OKL47188.1"/>
    <property type="molecule type" value="Genomic_DNA"/>
</dbReference>
<dbReference type="RefSeq" id="WP_073709422.1">
    <property type="nucleotide sequence ID" value="NZ_MQSV01000004.1"/>
</dbReference>
<dbReference type="InterPro" id="IPR019933">
    <property type="entry name" value="DivIVA_domain"/>
</dbReference>
<dbReference type="NCBIfam" id="TIGR03544">
    <property type="entry name" value="DivI1A_domain"/>
    <property type="match status" value="1"/>
</dbReference>
<evidence type="ECO:0008006" key="3">
    <source>
        <dbReference type="Google" id="ProtNLM"/>
    </source>
</evidence>
<proteinExistence type="predicted"/>
<keyword evidence="2" id="KW-1185">Reference proteome</keyword>
<name>A0A1Q5PKM6_9ACTO</name>
<protein>
    <recommendedName>
        <fullName evidence="3">DivIVA domain-containing protein</fullName>
    </recommendedName>
</protein>
<comment type="caution">
    <text evidence="1">The sequence shown here is derived from an EMBL/GenBank/DDBJ whole genome shotgun (WGS) entry which is preliminary data.</text>
</comment>
<dbReference type="AlphaFoldDB" id="A0A1Q5PKM6"/>
<evidence type="ECO:0000313" key="1">
    <source>
        <dbReference type="EMBL" id="OKL47188.1"/>
    </source>
</evidence>
<dbReference type="Gene3D" id="6.10.250.660">
    <property type="match status" value="1"/>
</dbReference>
<dbReference type="OrthoDB" id="3480096at2"/>
<dbReference type="Proteomes" id="UP000186785">
    <property type="component" value="Unassembled WGS sequence"/>
</dbReference>
<gene>
    <name evidence="1" type="ORF">BSR29_06090</name>
</gene>